<keyword evidence="2" id="KW-0238">DNA-binding</keyword>
<dbReference type="PANTHER" id="PTHR30154:SF34">
    <property type="entry name" value="TRANSCRIPTIONAL REGULATOR AZLB"/>
    <property type="match status" value="1"/>
</dbReference>
<evidence type="ECO:0000256" key="1">
    <source>
        <dbReference type="ARBA" id="ARBA00023015"/>
    </source>
</evidence>
<dbReference type="PANTHER" id="PTHR30154">
    <property type="entry name" value="LEUCINE-RESPONSIVE REGULATORY PROTEIN"/>
    <property type="match status" value="1"/>
</dbReference>
<organism evidence="5 6">
    <name type="scientific">candidate division MSBL1 archaeon SCGC-AAA382A20</name>
    <dbReference type="NCBI Taxonomy" id="1698280"/>
    <lineage>
        <taxon>Archaea</taxon>
        <taxon>Methanobacteriati</taxon>
        <taxon>Methanobacteriota</taxon>
        <taxon>candidate division MSBL1</taxon>
    </lineage>
</organism>
<evidence type="ECO:0000313" key="5">
    <source>
        <dbReference type="EMBL" id="KXB07459.1"/>
    </source>
</evidence>
<dbReference type="EMBL" id="LHYE01000008">
    <property type="protein sequence ID" value="KXB07459.1"/>
    <property type="molecule type" value="Genomic_DNA"/>
</dbReference>
<comment type="caution">
    <text evidence="5">The sequence shown here is derived from an EMBL/GenBank/DDBJ whole genome shotgun (WGS) entry which is preliminary data.</text>
</comment>
<dbReference type="InterPro" id="IPR000485">
    <property type="entry name" value="AsnC-type_HTH_dom"/>
</dbReference>
<evidence type="ECO:0000256" key="3">
    <source>
        <dbReference type="ARBA" id="ARBA00023163"/>
    </source>
</evidence>
<dbReference type="AlphaFoldDB" id="A0A133VLZ8"/>
<dbReference type="GO" id="GO:0005829">
    <property type="term" value="C:cytosol"/>
    <property type="evidence" value="ECO:0007669"/>
    <property type="project" value="TreeGrafter"/>
</dbReference>
<evidence type="ECO:0000259" key="4">
    <source>
        <dbReference type="PROSITE" id="PS50956"/>
    </source>
</evidence>
<protein>
    <recommendedName>
        <fullName evidence="4">HTH asnC-type domain-containing protein</fullName>
    </recommendedName>
</protein>
<sequence>MDDKDKEILQLLQENGRMSLSKIGEEIGMSHVAVRKRMKKLQKEILRVNPALNFEKLGYRLTLISIETENDEVREELVETFQDCPRTILLLNTTGEYNLLAVMLAENQNVQESQMGQCAIRTHPGIRRSEINIGEAPIKPKNIQYAPPLKNKKTAPCGENCNQCQRYLEEKCIGCPATQYYRE</sequence>
<dbReference type="GO" id="GO:0043565">
    <property type="term" value="F:sequence-specific DNA binding"/>
    <property type="evidence" value="ECO:0007669"/>
    <property type="project" value="InterPro"/>
</dbReference>
<dbReference type="SMART" id="SM00344">
    <property type="entry name" value="HTH_ASNC"/>
    <property type="match status" value="1"/>
</dbReference>
<evidence type="ECO:0000256" key="2">
    <source>
        <dbReference type="ARBA" id="ARBA00023125"/>
    </source>
</evidence>
<reference evidence="5 6" key="1">
    <citation type="journal article" date="2016" name="Sci. Rep.">
        <title>Metabolic traits of an uncultured archaeal lineage -MSBL1- from brine pools of the Red Sea.</title>
        <authorList>
            <person name="Mwirichia R."/>
            <person name="Alam I."/>
            <person name="Rashid M."/>
            <person name="Vinu M."/>
            <person name="Ba-Alawi W."/>
            <person name="Anthony Kamau A."/>
            <person name="Kamanda Ngugi D."/>
            <person name="Goker M."/>
            <person name="Klenk H.P."/>
            <person name="Bajic V."/>
            <person name="Stingl U."/>
        </authorList>
    </citation>
    <scope>NUCLEOTIDE SEQUENCE [LARGE SCALE GENOMIC DNA]</scope>
    <source>
        <strain evidence="5">SCGC-AAA382A20</strain>
    </source>
</reference>
<proteinExistence type="predicted"/>
<dbReference type="PROSITE" id="PS50956">
    <property type="entry name" value="HTH_ASNC_2"/>
    <property type="match status" value="1"/>
</dbReference>
<dbReference type="Proteomes" id="UP000070263">
    <property type="component" value="Unassembled WGS sequence"/>
</dbReference>
<dbReference type="Gene3D" id="1.10.10.10">
    <property type="entry name" value="Winged helix-like DNA-binding domain superfamily/Winged helix DNA-binding domain"/>
    <property type="match status" value="1"/>
</dbReference>
<dbReference type="InterPro" id="IPR019888">
    <property type="entry name" value="Tscrpt_reg_AsnC-like"/>
</dbReference>
<dbReference type="PRINTS" id="PR00033">
    <property type="entry name" value="HTHASNC"/>
</dbReference>
<feature type="domain" description="HTH asnC-type" evidence="4">
    <location>
        <begin position="1"/>
        <end position="60"/>
    </location>
</feature>
<dbReference type="SUPFAM" id="SSF46785">
    <property type="entry name" value="Winged helix' DNA-binding domain"/>
    <property type="match status" value="1"/>
</dbReference>
<dbReference type="InterPro" id="IPR036388">
    <property type="entry name" value="WH-like_DNA-bd_sf"/>
</dbReference>
<evidence type="ECO:0000313" key="6">
    <source>
        <dbReference type="Proteomes" id="UP000070263"/>
    </source>
</evidence>
<dbReference type="GO" id="GO:0043200">
    <property type="term" value="P:response to amino acid"/>
    <property type="evidence" value="ECO:0007669"/>
    <property type="project" value="TreeGrafter"/>
</dbReference>
<keyword evidence="3" id="KW-0804">Transcription</keyword>
<keyword evidence="1" id="KW-0805">Transcription regulation</keyword>
<gene>
    <name evidence="5" type="ORF">AKJ51_01320</name>
</gene>
<keyword evidence="6" id="KW-1185">Reference proteome</keyword>
<name>A0A133VLZ8_9EURY</name>
<dbReference type="Pfam" id="PF13404">
    <property type="entry name" value="HTH_AsnC-type"/>
    <property type="match status" value="1"/>
</dbReference>
<dbReference type="InterPro" id="IPR036390">
    <property type="entry name" value="WH_DNA-bd_sf"/>
</dbReference>
<accession>A0A133VLZ8</accession>